<sequence>MKIRAIRRRQARLSRGEPGYLDRYLNRADRRYVDACMAQLQQAARKVTKFFSQWDYPKRSS</sequence>
<evidence type="ECO:0008006" key="3">
    <source>
        <dbReference type="Google" id="ProtNLM"/>
    </source>
</evidence>
<proteinExistence type="predicted"/>
<name>A0ABZ3GBY3_ACHDE</name>
<organism evidence="1 2">
    <name type="scientific">Achromobacter denitrificans</name>
    <name type="common">Alcaligenes denitrificans</name>
    <dbReference type="NCBI Taxonomy" id="32002"/>
    <lineage>
        <taxon>Bacteria</taxon>
        <taxon>Pseudomonadati</taxon>
        <taxon>Pseudomonadota</taxon>
        <taxon>Betaproteobacteria</taxon>
        <taxon>Burkholderiales</taxon>
        <taxon>Alcaligenaceae</taxon>
        <taxon>Achromobacter</taxon>
    </lineage>
</organism>
<keyword evidence="2" id="KW-1185">Reference proteome</keyword>
<gene>
    <name evidence="1" type="ORF">AAIK43_16720</name>
</gene>
<evidence type="ECO:0000313" key="1">
    <source>
        <dbReference type="EMBL" id="XAN19638.1"/>
    </source>
</evidence>
<evidence type="ECO:0000313" key="2">
    <source>
        <dbReference type="Proteomes" id="UP001446337"/>
    </source>
</evidence>
<accession>A0ABZ3GBY3</accession>
<dbReference type="RefSeq" id="WP_343499667.1">
    <property type="nucleotide sequence ID" value="NZ_CP154792.1"/>
</dbReference>
<dbReference type="Proteomes" id="UP001446337">
    <property type="component" value="Chromosome"/>
</dbReference>
<protein>
    <recommendedName>
        <fullName evidence="3">Transposase</fullName>
    </recommendedName>
</protein>
<reference evidence="1 2" key="1">
    <citation type="submission" date="2024-05" db="EMBL/GenBank/DDBJ databases">
        <title>Achromobacter denitrificans. BP1, complete genome.</title>
        <authorList>
            <person name="Zhang B."/>
        </authorList>
    </citation>
    <scope>NUCLEOTIDE SEQUENCE [LARGE SCALE GENOMIC DNA]</scope>
    <source>
        <strain evidence="1 2">BP1</strain>
    </source>
</reference>
<dbReference type="EMBL" id="CP154792">
    <property type="protein sequence ID" value="XAN19638.1"/>
    <property type="molecule type" value="Genomic_DNA"/>
</dbReference>